<evidence type="ECO:0008006" key="7">
    <source>
        <dbReference type="Google" id="ProtNLM"/>
    </source>
</evidence>
<comment type="caution">
    <text evidence="5">The sequence shown here is derived from an EMBL/GenBank/DDBJ whole genome shotgun (WGS) entry which is preliminary data.</text>
</comment>
<feature type="transmembrane region" description="Helical" evidence="4">
    <location>
        <begin position="7"/>
        <end position="26"/>
    </location>
</feature>
<keyword evidence="4" id="KW-0472">Membrane</keyword>
<evidence type="ECO:0000256" key="2">
    <source>
        <dbReference type="ARBA" id="ARBA00022803"/>
    </source>
</evidence>
<accession>A0ABW5LPU4</accession>
<dbReference type="Proteomes" id="UP001597508">
    <property type="component" value="Unassembled WGS sequence"/>
</dbReference>
<evidence type="ECO:0000256" key="4">
    <source>
        <dbReference type="SAM" id="Phobius"/>
    </source>
</evidence>
<gene>
    <name evidence="5" type="ORF">ACFSRZ_05375</name>
</gene>
<evidence type="ECO:0000313" key="5">
    <source>
        <dbReference type="EMBL" id="MFD2566790.1"/>
    </source>
</evidence>
<feature type="repeat" description="TPR" evidence="3">
    <location>
        <begin position="500"/>
        <end position="533"/>
    </location>
</feature>
<dbReference type="PANTHER" id="PTHR44227">
    <property type="match status" value="1"/>
</dbReference>
<keyword evidence="6" id="KW-1185">Reference proteome</keyword>
<dbReference type="InterPro" id="IPR019734">
    <property type="entry name" value="TPR_rpt"/>
</dbReference>
<dbReference type="PANTHER" id="PTHR44227:SF3">
    <property type="entry name" value="PROTEIN O-MANNOSYL-TRANSFERASE TMTC4"/>
    <property type="match status" value="1"/>
</dbReference>
<keyword evidence="1" id="KW-0677">Repeat</keyword>
<reference evidence="6" key="1">
    <citation type="journal article" date="2019" name="Int. J. Syst. Evol. Microbiol.">
        <title>The Global Catalogue of Microorganisms (GCM) 10K type strain sequencing project: providing services to taxonomists for standard genome sequencing and annotation.</title>
        <authorList>
            <consortium name="The Broad Institute Genomics Platform"/>
            <consortium name="The Broad Institute Genome Sequencing Center for Infectious Disease"/>
            <person name="Wu L."/>
            <person name="Ma J."/>
        </authorList>
    </citation>
    <scope>NUCLEOTIDE SEQUENCE [LARGE SCALE GENOMIC DNA]</scope>
    <source>
        <strain evidence="6">KCTC 52127</strain>
    </source>
</reference>
<evidence type="ECO:0000313" key="6">
    <source>
        <dbReference type="Proteomes" id="UP001597508"/>
    </source>
</evidence>
<dbReference type="SUPFAM" id="SSF48452">
    <property type="entry name" value="TPR-like"/>
    <property type="match status" value="1"/>
</dbReference>
<dbReference type="InterPro" id="IPR052346">
    <property type="entry name" value="O-mannosyl-transferase_TMTC"/>
</dbReference>
<keyword evidence="4" id="KW-1133">Transmembrane helix</keyword>
<feature type="transmembrane region" description="Helical" evidence="4">
    <location>
        <begin position="215"/>
        <end position="240"/>
    </location>
</feature>
<proteinExistence type="predicted"/>
<dbReference type="RefSeq" id="WP_379665493.1">
    <property type="nucleotide sequence ID" value="NZ_JBHULH010000001.1"/>
</dbReference>
<protein>
    <recommendedName>
        <fullName evidence="7">Glycosyltransferase RgtA/B/C/D-like domain-containing protein</fullName>
    </recommendedName>
</protein>
<feature type="repeat" description="TPR" evidence="3">
    <location>
        <begin position="466"/>
        <end position="499"/>
    </location>
</feature>
<keyword evidence="4" id="KW-0812">Transmembrane</keyword>
<dbReference type="EMBL" id="JBHULH010000001">
    <property type="protein sequence ID" value="MFD2566790.1"/>
    <property type="molecule type" value="Genomic_DNA"/>
</dbReference>
<sequence length="544" mass="62687">MKFPNLTYQKIILIVLIFISFGASIWNEYSLDDEYVTTLANQKVSKGFDGLKEIFISPYVDENVDSRSFEYRPFTQAVFAVEKGFFGFNAGLGHLINLLIYIWIVLLGLKILRTLLSEDYYPYIFFALALFSLHPLHSEVVLSLKNREELLVTLFGLYALLYAIKYSRTEKRKTAIISIVFLVLGTLTKATIAPFVLVIPLTLWLFKLSSAKKSLLFFLASFAIMTFVRFLSFIAFNISINREISFVESPLLHKPFWDRLPMAFYSFYEYLSLHLIPHPLLSYYGYNQVPILSWSDSKVYLGLLFAVAAVFLFFYFLKRNRLFSYGILLTVIFLLPFLNFPFPATGILAERYTFNSVLGFSILIIVLLKKLSELVKVQQLTLVITSIILVGYSFLNIKRTPHWKSKLSLIENDAKYGTQSYKLQALLGDIYQEQIGKSSNVKDKKLFFEKTLRAYEKAAKIYDKDPGLYNNIGTTFFAGAQYENAIILFKKAIELGADSETHYYNLGLAYELSGKREEAKQQYNIILKKNPNYQDVKQRLKALN</sequence>
<feature type="transmembrane region" description="Helical" evidence="4">
    <location>
        <begin position="150"/>
        <end position="167"/>
    </location>
</feature>
<feature type="transmembrane region" description="Helical" evidence="4">
    <location>
        <begin position="120"/>
        <end position="138"/>
    </location>
</feature>
<evidence type="ECO:0000256" key="1">
    <source>
        <dbReference type="ARBA" id="ARBA00022737"/>
    </source>
</evidence>
<keyword evidence="2 3" id="KW-0802">TPR repeat</keyword>
<dbReference type="SMART" id="SM00028">
    <property type="entry name" value="TPR"/>
    <property type="match status" value="2"/>
</dbReference>
<dbReference type="PROSITE" id="PS50005">
    <property type="entry name" value="TPR"/>
    <property type="match status" value="2"/>
</dbReference>
<dbReference type="InterPro" id="IPR011990">
    <property type="entry name" value="TPR-like_helical_dom_sf"/>
</dbReference>
<feature type="transmembrane region" description="Helical" evidence="4">
    <location>
        <begin position="380"/>
        <end position="397"/>
    </location>
</feature>
<evidence type="ECO:0000256" key="3">
    <source>
        <dbReference type="PROSITE-ProRule" id="PRU00339"/>
    </source>
</evidence>
<feature type="transmembrane region" description="Helical" evidence="4">
    <location>
        <begin position="179"/>
        <end position="203"/>
    </location>
</feature>
<feature type="transmembrane region" description="Helical" evidence="4">
    <location>
        <begin position="260"/>
        <end position="279"/>
    </location>
</feature>
<feature type="transmembrane region" description="Helical" evidence="4">
    <location>
        <begin position="85"/>
        <end position="108"/>
    </location>
</feature>
<feature type="transmembrane region" description="Helical" evidence="4">
    <location>
        <begin position="299"/>
        <end position="317"/>
    </location>
</feature>
<name>A0ABW5LPU4_9FLAO</name>
<organism evidence="5 6">
    <name type="scientific">Pseudotenacibaculum haliotis</name>
    <dbReference type="NCBI Taxonomy" id="1862138"/>
    <lineage>
        <taxon>Bacteria</taxon>
        <taxon>Pseudomonadati</taxon>
        <taxon>Bacteroidota</taxon>
        <taxon>Flavobacteriia</taxon>
        <taxon>Flavobacteriales</taxon>
        <taxon>Flavobacteriaceae</taxon>
        <taxon>Pseudotenacibaculum</taxon>
    </lineage>
</organism>
<feature type="transmembrane region" description="Helical" evidence="4">
    <location>
        <begin position="322"/>
        <end position="340"/>
    </location>
</feature>
<dbReference type="Gene3D" id="1.25.40.10">
    <property type="entry name" value="Tetratricopeptide repeat domain"/>
    <property type="match status" value="1"/>
</dbReference>